<feature type="coiled-coil region" evidence="1">
    <location>
        <begin position="326"/>
        <end position="353"/>
    </location>
</feature>
<evidence type="ECO:0000313" key="4">
    <source>
        <dbReference type="Proteomes" id="UP001174136"/>
    </source>
</evidence>
<feature type="region of interest" description="Disordered" evidence="2">
    <location>
        <begin position="155"/>
        <end position="299"/>
    </location>
</feature>
<organism evidence="3 4">
    <name type="scientific">Merluccius polli</name>
    <name type="common">Benguela hake</name>
    <name type="synonym">Merluccius cadenati</name>
    <dbReference type="NCBI Taxonomy" id="89951"/>
    <lineage>
        <taxon>Eukaryota</taxon>
        <taxon>Metazoa</taxon>
        <taxon>Chordata</taxon>
        <taxon>Craniata</taxon>
        <taxon>Vertebrata</taxon>
        <taxon>Euteleostomi</taxon>
        <taxon>Actinopterygii</taxon>
        <taxon>Neopterygii</taxon>
        <taxon>Teleostei</taxon>
        <taxon>Neoteleostei</taxon>
        <taxon>Acanthomorphata</taxon>
        <taxon>Zeiogadaria</taxon>
        <taxon>Gadariae</taxon>
        <taxon>Gadiformes</taxon>
        <taxon>Gadoidei</taxon>
        <taxon>Merlucciidae</taxon>
        <taxon>Merluccius</taxon>
    </lineage>
</organism>
<dbReference type="GO" id="GO:0032467">
    <property type="term" value="P:positive regulation of cytokinesis"/>
    <property type="evidence" value="ECO:0007669"/>
    <property type="project" value="InterPro"/>
</dbReference>
<name>A0AA47N5F0_MERPO</name>
<dbReference type="AlphaFoldDB" id="A0AA47N5F0"/>
<feature type="compositionally biased region" description="Basic residues" evidence="2">
    <location>
        <begin position="211"/>
        <end position="225"/>
    </location>
</feature>
<evidence type="ECO:0000256" key="2">
    <source>
        <dbReference type="SAM" id="MobiDB-lite"/>
    </source>
</evidence>
<feature type="compositionally biased region" description="Basic and acidic residues" evidence="2">
    <location>
        <begin position="155"/>
        <end position="184"/>
    </location>
</feature>
<proteinExistence type="predicted"/>
<dbReference type="PANTHER" id="PTHR21616">
    <property type="entry name" value="CENTROSOME SPINDLE POLE ASSOCIATED PROTEIN"/>
    <property type="match status" value="1"/>
</dbReference>
<evidence type="ECO:0000313" key="3">
    <source>
        <dbReference type="EMBL" id="KAK0152215.1"/>
    </source>
</evidence>
<feature type="compositionally biased region" description="Basic and acidic residues" evidence="2">
    <location>
        <begin position="720"/>
        <end position="816"/>
    </location>
</feature>
<dbReference type="GO" id="GO:0000922">
    <property type="term" value="C:spindle pole"/>
    <property type="evidence" value="ECO:0007669"/>
    <property type="project" value="InterPro"/>
</dbReference>
<feature type="compositionally biased region" description="Acidic residues" evidence="2">
    <location>
        <begin position="230"/>
        <end position="244"/>
    </location>
</feature>
<dbReference type="GO" id="GO:0005813">
    <property type="term" value="C:centrosome"/>
    <property type="evidence" value="ECO:0007669"/>
    <property type="project" value="InterPro"/>
</dbReference>
<feature type="region of interest" description="Disordered" evidence="2">
    <location>
        <begin position="378"/>
        <end position="401"/>
    </location>
</feature>
<feature type="region of interest" description="Disordered" evidence="2">
    <location>
        <begin position="966"/>
        <end position="1003"/>
    </location>
</feature>
<feature type="compositionally biased region" description="Basic and acidic residues" evidence="2">
    <location>
        <begin position="251"/>
        <end position="262"/>
    </location>
</feature>
<evidence type="ECO:0000256" key="1">
    <source>
        <dbReference type="SAM" id="Coils"/>
    </source>
</evidence>
<gene>
    <name evidence="3" type="primary">CSPP1_3</name>
    <name evidence="3" type="ORF">N1851_006401</name>
</gene>
<feature type="region of interest" description="Disordered" evidence="2">
    <location>
        <begin position="720"/>
        <end position="860"/>
    </location>
</feature>
<accession>A0AA47N5F0</accession>
<keyword evidence="4" id="KW-1185">Reference proteome</keyword>
<dbReference type="GO" id="GO:0005874">
    <property type="term" value="C:microtubule"/>
    <property type="evidence" value="ECO:0007669"/>
    <property type="project" value="InterPro"/>
</dbReference>
<dbReference type="EMBL" id="JAOPHQ010001135">
    <property type="protein sequence ID" value="KAK0152215.1"/>
    <property type="molecule type" value="Genomic_DNA"/>
</dbReference>
<dbReference type="Proteomes" id="UP001174136">
    <property type="component" value="Unassembled WGS sequence"/>
</dbReference>
<feature type="compositionally biased region" description="Basic and acidic residues" evidence="2">
    <location>
        <begin position="379"/>
        <end position="395"/>
    </location>
</feature>
<keyword evidence="1" id="KW-0175">Coiled coil</keyword>
<dbReference type="InterPro" id="IPR026708">
    <property type="entry name" value="CSPP1"/>
</dbReference>
<feature type="region of interest" description="Disordered" evidence="2">
    <location>
        <begin position="527"/>
        <end position="556"/>
    </location>
</feature>
<dbReference type="PANTHER" id="PTHR21616:SF2">
    <property type="entry name" value="CENTROSOME AND SPINDLE POLE-ASSOCIATED PROTEIN 1"/>
    <property type="match status" value="1"/>
</dbReference>
<comment type="caution">
    <text evidence="3">The sequence shown here is derived from an EMBL/GenBank/DDBJ whole genome shotgun (WGS) entry which is preliminary data.</text>
</comment>
<feature type="coiled-coil region" evidence="1">
    <location>
        <begin position="577"/>
        <end position="611"/>
    </location>
</feature>
<sequence>MHGKFTSGTGAVKKGAVTVTLYGAALDALSLLIYYLWLQPTVADSNSWDLASPVAAGVSAARSLCELEMDDELEKFIREHKARVAEDKASLEQDPPYMEMRTNVRRAYDSAIKENIPPSCRATVPGKEEVFCVGLPLGVDYAKKKHRLQQELRMDYRRHMAEKNRLDTRQLRASEGRSAKDHVVPHPPSPPQGPAGAASSRDAATLTEVRKTKRGANRLLRRRTSHREASDEEPLDRESGDDDGGGGGGGGEERVEPVEGRRQQRHMGVQAAFGSSSSYRANGEKRENPAGGARADRRHRLLTNRDQTEFATGLLIGAADAEGALRKRQERYRHELEEQIAEQQRRRRREKELELRVAATGGMDPEKQPDHIQYIGLNRRREGPATEPHTGRPSREYPPPEPVHVAFQSPLLEYSAALGDGLLSPYSQHGPPPLHRVLDMPRIPAYLPHPPSAIPESVYRSPCHEACHYYSTRTTLDPRHHLPYSGQQLPGTSGGFPGSCWAVPPGGTIPQLGHHSPHSQYIGSHVPDPHPPPPAAAAAATRSPMRTGGGAVSVDSAAGAFPGDRARTTKEKMLSYKEALKQQILERQEQRRAEQEERERYEARLEADMRNHQPWGRGGGGAPLRDSTGNLLTDLHQMHKLNEEAYTNPEQRNRRAPVTIAVHRADQPIVSDRVSGFAHVQTPQFARGSVFASEPSAQQLHEQDKYKGYLKEQIEEKRRQKAEEREQSRLEEEREEQRLAEQRVRIQKEYEEEQDRRKRKEMEQKAKNEELVRLGEERKKEAERAKREEEEKENAELRQQYERERQARLEEVHREPSPPIPALQRRQGPPRYTPRPPTVDSQRSIAPMSERSLSGLQSPPVPACRNHLRATEDQRDVFSELSALRRQLRSEQRRLEVGLLQGEWEELESPLNDRLRERPPADVFDMARLRLQAAVRRPRSRKPSNLHHIHDSLQLRASDGEFRPFSSEFPRIGDEEGGVASRRRRGYRDHHMSSSQQTGQGATIKNLFVKSVASRPASLPFNI</sequence>
<protein>
    <submittedName>
        <fullName evidence="3">Centrosome and spindle pole-associated protein 1</fullName>
    </submittedName>
</protein>
<feature type="compositionally biased region" description="Polar residues" evidence="2">
    <location>
        <begin position="993"/>
        <end position="1003"/>
    </location>
</feature>
<reference evidence="3" key="1">
    <citation type="journal article" date="2023" name="Front. Mar. Sci.">
        <title>A new Merluccius polli reference genome to investigate the effects of global change in West African waters.</title>
        <authorList>
            <person name="Mateo J.L."/>
            <person name="Blanco-Fernandez C."/>
            <person name="Garcia-Vazquez E."/>
            <person name="Machado-Schiaffino G."/>
        </authorList>
    </citation>
    <scope>NUCLEOTIDE SEQUENCE</scope>
    <source>
        <strain evidence="3">C29</strain>
        <tissue evidence="3">Fin</tissue>
    </source>
</reference>